<keyword evidence="1" id="KW-0472">Membrane</keyword>
<sequence>MYDILVRSAAYVWEFTKILWEGTIGFFAPGQFGFLLILFCAVALLGKYGSRALQKRCLFRTTRIFTRVVQGCGALIICFAAFQVIQAVYPLVVKAVSAIK</sequence>
<feature type="transmembrane region" description="Helical" evidence="1">
    <location>
        <begin position="24"/>
        <end position="45"/>
    </location>
</feature>
<gene>
    <name evidence="2" type="ORF">AXX12_11445</name>
</gene>
<organism evidence="2 3">
    <name type="scientific">Anaerosporomusa subterranea</name>
    <dbReference type="NCBI Taxonomy" id="1794912"/>
    <lineage>
        <taxon>Bacteria</taxon>
        <taxon>Bacillati</taxon>
        <taxon>Bacillota</taxon>
        <taxon>Negativicutes</taxon>
        <taxon>Acetonemataceae</taxon>
        <taxon>Anaerosporomusa</taxon>
    </lineage>
</organism>
<dbReference type="EMBL" id="LSGP01000020">
    <property type="protein sequence ID" value="KYZ75805.1"/>
    <property type="molecule type" value="Genomic_DNA"/>
</dbReference>
<keyword evidence="1" id="KW-1133">Transmembrane helix</keyword>
<evidence type="ECO:0000313" key="3">
    <source>
        <dbReference type="Proteomes" id="UP000076268"/>
    </source>
</evidence>
<keyword evidence="1" id="KW-0812">Transmembrane</keyword>
<reference evidence="2 3" key="1">
    <citation type="submission" date="2016-02" db="EMBL/GenBank/DDBJ databases">
        <title>Anaerosporomusa subterraneum gen. nov., sp. nov., a spore-forming obligate anaerobe isolated from saprolite.</title>
        <authorList>
            <person name="Choi J.K."/>
            <person name="Shah M."/>
            <person name="Yee N."/>
        </authorList>
    </citation>
    <scope>NUCLEOTIDE SEQUENCE [LARGE SCALE GENOMIC DNA]</scope>
    <source>
        <strain evidence="2 3">RU4</strain>
    </source>
</reference>
<keyword evidence="3" id="KW-1185">Reference proteome</keyword>
<accession>A0A154BPI6</accession>
<proteinExistence type="predicted"/>
<comment type="caution">
    <text evidence="2">The sequence shown here is derived from an EMBL/GenBank/DDBJ whole genome shotgun (WGS) entry which is preliminary data.</text>
</comment>
<protein>
    <submittedName>
        <fullName evidence="2">Uncharacterized protein</fullName>
    </submittedName>
</protein>
<name>A0A154BPI6_ANASB</name>
<dbReference type="Proteomes" id="UP000076268">
    <property type="component" value="Unassembled WGS sequence"/>
</dbReference>
<evidence type="ECO:0000256" key="1">
    <source>
        <dbReference type="SAM" id="Phobius"/>
    </source>
</evidence>
<feature type="transmembrane region" description="Helical" evidence="1">
    <location>
        <begin position="65"/>
        <end position="85"/>
    </location>
</feature>
<dbReference type="RefSeq" id="WP_066243621.1">
    <property type="nucleotide sequence ID" value="NZ_LSGP01000020.1"/>
</dbReference>
<dbReference type="AlphaFoldDB" id="A0A154BPI6"/>
<evidence type="ECO:0000313" key="2">
    <source>
        <dbReference type="EMBL" id="KYZ75805.1"/>
    </source>
</evidence>